<name>A0A161WQV3_9CLOT</name>
<organism evidence="10 11">
    <name type="scientific">Clostridium magnum DSM 2767</name>
    <dbReference type="NCBI Taxonomy" id="1121326"/>
    <lineage>
        <taxon>Bacteria</taxon>
        <taxon>Bacillati</taxon>
        <taxon>Bacillota</taxon>
        <taxon>Clostridia</taxon>
        <taxon>Eubacteriales</taxon>
        <taxon>Clostridiaceae</taxon>
        <taxon>Clostridium</taxon>
    </lineage>
</organism>
<evidence type="ECO:0000256" key="4">
    <source>
        <dbReference type="ARBA" id="ARBA00022729"/>
    </source>
</evidence>
<dbReference type="InterPro" id="IPR057336">
    <property type="entry name" value="GerAC_N"/>
</dbReference>
<comment type="caution">
    <text evidence="10">The sequence shown here is derived from an EMBL/GenBank/DDBJ whole genome shotgun (WGS) entry which is preliminary data.</text>
</comment>
<dbReference type="PATRIC" id="fig|1121326.3.peg.5604"/>
<feature type="domain" description="Spore germination GerAC-like C-terminal" evidence="8">
    <location>
        <begin position="215"/>
        <end position="383"/>
    </location>
</feature>
<protein>
    <submittedName>
        <fullName evidence="10">Spore germination protein B3</fullName>
    </submittedName>
</protein>
<dbReference type="PROSITE" id="PS51257">
    <property type="entry name" value="PROKAR_LIPOPROTEIN"/>
    <property type="match status" value="1"/>
</dbReference>
<dbReference type="EMBL" id="LWAE01000011">
    <property type="protein sequence ID" value="KZL89058.1"/>
    <property type="molecule type" value="Genomic_DNA"/>
</dbReference>
<reference evidence="10 11" key="1">
    <citation type="submission" date="2016-04" db="EMBL/GenBank/DDBJ databases">
        <title>Genome sequence of Clostridium magnum DSM 2767.</title>
        <authorList>
            <person name="Poehlein A."/>
            <person name="Uhlig R."/>
            <person name="Fischer R."/>
            <person name="Bahl H."/>
            <person name="Daniel R."/>
        </authorList>
    </citation>
    <scope>NUCLEOTIDE SEQUENCE [LARGE SCALE GENOMIC DNA]</scope>
    <source>
        <strain evidence="10 11">DSM 2767</strain>
    </source>
</reference>
<keyword evidence="11" id="KW-1185">Reference proteome</keyword>
<dbReference type="GO" id="GO:0009847">
    <property type="term" value="P:spore germination"/>
    <property type="evidence" value="ECO:0007669"/>
    <property type="project" value="InterPro"/>
</dbReference>
<evidence type="ECO:0000256" key="7">
    <source>
        <dbReference type="ARBA" id="ARBA00023288"/>
    </source>
</evidence>
<evidence type="ECO:0000256" key="1">
    <source>
        <dbReference type="ARBA" id="ARBA00004635"/>
    </source>
</evidence>
<evidence type="ECO:0000256" key="5">
    <source>
        <dbReference type="ARBA" id="ARBA00023136"/>
    </source>
</evidence>
<accession>A0A161WQV3</accession>
<dbReference type="InterPro" id="IPR038501">
    <property type="entry name" value="Spore_GerAC_C_sf"/>
</dbReference>
<dbReference type="Pfam" id="PF05504">
    <property type="entry name" value="Spore_GerAC"/>
    <property type="match status" value="1"/>
</dbReference>
<dbReference type="PANTHER" id="PTHR35789">
    <property type="entry name" value="SPORE GERMINATION PROTEIN B3"/>
    <property type="match status" value="1"/>
</dbReference>
<dbReference type="Gene3D" id="3.30.300.210">
    <property type="entry name" value="Nutrient germinant receptor protein C, domain 3"/>
    <property type="match status" value="1"/>
</dbReference>
<keyword evidence="4" id="KW-0732">Signal</keyword>
<dbReference type="RefSeq" id="WP_242954994.1">
    <property type="nucleotide sequence ID" value="NZ_FQXL01000026.1"/>
</dbReference>
<keyword evidence="7" id="KW-0449">Lipoprotein</keyword>
<proteinExistence type="inferred from homology"/>
<dbReference type="Proteomes" id="UP000076603">
    <property type="component" value="Unassembled WGS sequence"/>
</dbReference>
<comment type="similarity">
    <text evidence="2">Belongs to the GerABKC lipoprotein family.</text>
</comment>
<evidence type="ECO:0000259" key="8">
    <source>
        <dbReference type="Pfam" id="PF05504"/>
    </source>
</evidence>
<dbReference type="PANTHER" id="PTHR35789:SF1">
    <property type="entry name" value="SPORE GERMINATION PROTEIN B3"/>
    <property type="match status" value="1"/>
</dbReference>
<dbReference type="AlphaFoldDB" id="A0A161WQV3"/>
<evidence type="ECO:0000256" key="3">
    <source>
        <dbReference type="ARBA" id="ARBA00022544"/>
    </source>
</evidence>
<keyword evidence="6" id="KW-0564">Palmitate</keyword>
<keyword evidence="3" id="KW-0309">Germination</keyword>
<dbReference type="STRING" id="1121326.CLMAG_55430"/>
<evidence type="ECO:0000256" key="2">
    <source>
        <dbReference type="ARBA" id="ARBA00007886"/>
    </source>
</evidence>
<dbReference type="InterPro" id="IPR046953">
    <property type="entry name" value="Spore_GerAC-like_C"/>
</dbReference>
<sequence>MFVRRISILILIIITMQLFTGCTDVIEVNNIAIVAGVGLDKTDDGQIIFTLLIPVTRATGFGGLMAGGTSAEKESRISISEKGYGIMDAYREIEKKLSRKIFLSQNKAIFIGEKLAREGISEVIDFFYRHPESHLKASMFFVEGQASEMLSMKSLLERSIVEKFIKSEKLEVGMRTSLKDFLNMMTEEGVEPVGAKVKPKQLEVTKDPKKASGIEGAAVFNKNKLIGWISGEETRGALWLRNEIKRGVVTTNISDEKKGGKLAVEIIKAKTKVKPILKGSEVEMEVKVYTEGSIYENSSNLDLSNSEEIHFVEGRVSEDIKEKIQLALEKTQKQLKSDILGFGTAVYREYPKEWNNYYKKNWDEEFPKVKVKVTCDVRIVDVGLQSKVLTSN</sequence>
<dbReference type="NCBIfam" id="TIGR02887">
    <property type="entry name" value="spore_ger_x_C"/>
    <property type="match status" value="1"/>
</dbReference>
<gene>
    <name evidence="10" type="primary">gerBC_11</name>
    <name evidence="10" type="ORF">CLMAG_55430</name>
</gene>
<feature type="domain" description="Spore germination protein N-terminal" evidence="9">
    <location>
        <begin position="24"/>
        <end position="193"/>
    </location>
</feature>
<dbReference type="Pfam" id="PF25198">
    <property type="entry name" value="Spore_GerAC_N"/>
    <property type="match status" value="1"/>
</dbReference>
<comment type="subcellular location">
    <subcellularLocation>
        <location evidence="1">Membrane</location>
        <topology evidence="1">Lipid-anchor</topology>
    </subcellularLocation>
</comment>
<dbReference type="InterPro" id="IPR008844">
    <property type="entry name" value="Spore_GerAC-like"/>
</dbReference>
<evidence type="ECO:0000256" key="6">
    <source>
        <dbReference type="ARBA" id="ARBA00023139"/>
    </source>
</evidence>
<keyword evidence="5" id="KW-0472">Membrane</keyword>
<evidence type="ECO:0000259" key="9">
    <source>
        <dbReference type="Pfam" id="PF25198"/>
    </source>
</evidence>
<dbReference type="GO" id="GO:0016020">
    <property type="term" value="C:membrane"/>
    <property type="evidence" value="ECO:0007669"/>
    <property type="project" value="UniProtKB-SubCell"/>
</dbReference>
<evidence type="ECO:0000313" key="11">
    <source>
        <dbReference type="Proteomes" id="UP000076603"/>
    </source>
</evidence>
<evidence type="ECO:0000313" key="10">
    <source>
        <dbReference type="EMBL" id="KZL89058.1"/>
    </source>
</evidence>